<feature type="coiled-coil region" evidence="6">
    <location>
        <begin position="83"/>
        <end position="110"/>
    </location>
</feature>
<dbReference type="InterPro" id="IPR032423">
    <property type="entry name" value="AAA_assoc_2"/>
</dbReference>
<dbReference type="EMBL" id="CP000552">
    <property type="protein sequence ID" value="ABM71296.1"/>
    <property type="molecule type" value="Genomic_DNA"/>
</dbReference>
<dbReference type="GO" id="GO:0000731">
    <property type="term" value="P:DNA synthesis involved in DNA repair"/>
    <property type="evidence" value="ECO:0007669"/>
    <property type="project" value="TreeGrafter"/>
</dbReference>
<accession>A2BU35</accession>
<dbReference type="SMART" id="SM00382">
    <property type="entry name" value="AAA"/>
    <property type="match status" value="1"/>
</dbReference>
<dbReference type="RefSeq" id="WP_011819413.1">
    <property type="nucleotide sequence ID" value="NC_008817.1"/>
</dbReference>
<dbReference type="Pfam" id="PF12002">
    <property type="entry name" value="MgsA_C"/>
    <property type="match status" value="1"/>
</dbReference>
<dbReference type="AlphaFoldDB" id="A2BU35"/>
<dbReference type="KEGG" id="pmc:P9515_00871"/>
<dbReference type="Gene3D" id="1.20.272.10">
    <property type="match status" value="1"/>
</dbReference>
<evidence type="ECO:0000256" key="5">
    <source>
        <dbReference type="ARBA" id="ARBA00022840"/>
    </source>
</evidence>
<evidence type="ECO:0000256" key="4">
    <source>
        <dbReference type="ARBA" id="ARBA00022741"/>
    </source>
</evidence>
<feature type="domain" description="AAA+ ATPase" evidence="7">
    <location>
        <begin position="51"/>
        <end position="172"/>
    </location>
</feature>
<dbReference type="CDD" id="cd00009">
    <property type="entry name" value="AAA"/>
    <property type="match status" value="1"/>
</dbReference>
<dbReference type="InterPro" id="IPR008824">
    <property type="entry name" value="RuvB-like_N"/>
</dbReference>
<dbReference type="InterPro" id="IPR003593">
    <property type="entry name" value="AAA+_ATPase"/>
</dbReference>
<sequence length="428" mass="47693">MSDNLFSNAFQIQSNAPLADRLRPKTLDDFFGQESILGNNSLLRNAILNDKVGNIIFSGPPGVGKTTLIEIISSNTRSALIKLNAVLSSIKELRTEIANAKERLLSSNRKTILFIDEVHRFTSIQQDALLPSIENGTITFIGATTENPFFAVNKALISRARVFSLIPLNTNDLRKIIEKVVNYYACLEDPKAIEITEEAISHLIKYSGGDARNLINALESGISITKENKDKLVFIDLSIAEDSIQKKNIVYDKNGQNHFDVISAFIKSIRGSDPDATLYWLANMVEAGEDPNFIFRRLLISASEDIGLADPNAIVVVQSCCDAFDRVGLPEGLFFLSQASLYLAISPKSNSTKSIFKAVEAIKTTNVSLVPNHLKNNASNYLNPHNYHENLLSQEYLPTELKGIKFWQHKNSGWEKNKYDDLVKKRKS</sequence>
<evidence type="ECO:0000256" key="1">
    <source>
        <dbReference type="ARBA" id="ARBA00002393"/>
    </source>
</evidence>
<dbReference type="PANTHER" id="PTHR13779">
    <property type="entry name" value="WERNER HELICASE-INTERACTING PROTEIN 1 FAMILY MEMBER"/>
    <property type="match status" value="1"/>
</dbReference>
<dbReference type="SUPFAM" id="SSF52540">
    <property type="entry name" value="P-loop containing nucleoside triphosphate hydrolases"/>
    <property type="match status" value="1"/>
</dbReference>
<evidence type="ECO:0000256" key="3">
    <source>
        <dbReference type="ARBA" id="ARBA00022705"/>
    </source>
</evidence>
<dbReference type="Pfam" id="PF16193">
    <property type="entry name" value="AAA_assoc_2"/>
    <property type="match status" value="1"/>
</dbReference>
<dbReference type="GO" id="GO:0003677">
    <property type="term" value="F:DNA binding"/>
    <property type="evidence" value="ECO:0007669"/>
    <property type="project" value="InterPro"/>
</dbReference>
<dbReference type="PANTHER" id="PTHR13779:SF7">
    <property type="entry name" value="ATPASE WRNIP1"/>
    <property type="match status" value="1"/>
</dbReference>
<dbReference type="HOGENOM" id="CLU_017985_0_3_3"/>
<dbReference type="GO" id="GO:0006261">
    <property type="term" value="P:DNA-templated DNA replication"/>
    <property type="evidence" value="ECO:0007669"/>
    <property type="project" value="TreeGrafter"/>
</dbReference>
<organism evidence="8 9">
    <name type="scientific">Prochlorococcus marinus (strain MIT 9515)</name>
    <dbReference type="NCBI Taxonomy" id="167542"/>
    <lineage>
        <taxon>Bacteria</taxon>
        <taxon>Bacillati</taxon>
        <taxon>Cyanobacteriota</taxon>
        <taxon>Cyanophyceae</taxon>
        <taxon>Synechococcales</taxon>
        <taxon>Prochlorococcaceae</taxon>
        <taxon>Prochlorococcus</taxon>
    </lineage>
</organism>
<evidence type="ECO:0000256" key="6">
    <source>
        <dbReference type="SAM" id="Coils"/>
    </source>
</evidence>
<dbReference type="SUPFAM" id="SSF48019">
    <property type="entry name" value="post-AAA+ oligomerization domain-like"/>
    <property type="match status" value="1"/>
</dbReference>
<dbReference type="GO" id="GO:0006310">
    <property type="term" value="P:DNA recombination"/>
    <property type="evidence" value="ECO:0007669"/>
    <property type="project" value="InterPro"/>
</dbReference>
<dbReference type="OrthoDB" id="9778364at2"/>
<dbReference type="STRING" id="167542.P9515_00871"/>
<keyword evidence="5" id="KW-0067">ATP-binding</keyword>
<dbReference type="FunFam" id="1.20.272.10:FF:000001">
    <property type="entry name" value="Putative AAA family ATPase"/>
    <property type="match status" value="1"/>
</dbReference>
<dbReference type="CDD" id="cd18139">
    <property type="entry name" value="HLD_clamp_RarA"/>
    <property type="match status" value="1"/>
</dbReference>
<evidence type="ECO:0000259" key="7">
    <source>
        <dbReference type="SMART" id="SM00382"/>
    </source>
</evidence>
<dbReference type="Pfam" id="PF05496">
    <property type="entry name" value="RuvB_N"/>
    <property type="match status" value="1"/>
</dbReference>
<evidence type="ECO:0000256" key="2">
    <source>
        <dbReference type="ARBA" id="ARBA00008959"/>
    </source>
</evidence>
<protein>
    <submittedName>
        <fullName evidence="8">Putative ATPase, AAA family</fullName>
    </submittedName>
</protein>
<keyword evidence="6" id="KW-0175">Coiled coil</keyword>
<keyword evidence="4" id="KW-0547">Nucleotide-binding</keyword>
<proteinExistence type="inferred from homology"/>
<keyword evidence="3" id="KW-0235">DNA replication</keyword>
<dbReference type="Proteomes" id="UP000001589">
    <property type="component" value="Chromosome"/>
</dbReference>
<comment type="function">
    <text evidence="1">DNA-dependent ATPase that plays important roles in cellular responses to stalled DNA replication processes.</text>
</comment>
<dbReference type="eggNOG" id="COG2256">
    <property type="taxonomic scope" value="Bacteria"/>
</dbReference>
<comment type="similarity">
    <text evidence="2">Belongs to the AAA ATPase family. RarA/MGS1/WRNIP1 subfamily.</text>
</comment>
<dbReference type="GO" id="GO:0005524">
    <property type="term" value="F:ATP binding"/>
    <property type="evidence" value="ECO:0007669"/>
    <property type="project" value="UniProtKB-KW"/>
</dbReference>
<dbReference type="GeneID" id="60201765"/>
<dbReference type="InterPro" id="IPR021886">
    <property type="entry name" value="MgsA_C"/>
</dbReference>
<dbReference type="FunFam" id="3.40.50.300:FF:000137">
    <property type="entry name" value="Replication-associated recombination protein A"/>
    <property type="match status" value="1"/>
</dbReference>
<name>A2BU35_PROM5</name>
<dbReference type="Gene3D" id="1.10.8.60">
    <property type="match status" value="1"/>
</dbReference>
<evidence type="ECO:0000313" key="8">
    <source>
        <dbReference type="EMBL" id="ABM71296.1"/>
    </source>
</evidence>
<reference evidence="8 9" key="1">
    <citation type="journal article" date="2007" name="PLoS Genet.">
        <title>Patterns and implications of gene gain and loss in the evolution of Prochlorococcus.</title>
        <authorList>
            <person name="Kettler G.C."/>
            <person name="Martiny A.C."/>
            <person name="Huang K."/>
            <person name="Zucker J."/>
            <person name="Coleman M.L."/>
            <person name="Rodrigue S."/>
            <person name="Chen F."/>
            <person name="Lapidus A."/>
            <person name="Ferriera S."/>
            <person name="Johnson J."/>
            <person name="Steglich C."/>
            <person name="Church G.M."/>
            <person name="Richardson P."/>
            <person name="Chisholm S.W."/>
        </authorList>
    </citation>
    <scope>NUCLEOTIDE SEQUENCE [LARGE SCALE GENOMIC DNA]</scope>
    <source>
        <strain evidence="8 9">MIT 9515</strain>
    </source>
</reference>
<gene>
    <name evidence="8" type="primary">mgs1</name>
    <name evidence="8" type="ordered locus">P9515_00871</name>
</gene>
<dbReference type="GO" id="GO:0009378">
    <property type="term" value="F:four-way junction helicase activity"/>
    <property type="evidence" value="ECO:0007669"/>
    <property type="project" value="InterPro"/>
</dbReference>
<dbReference type="GO" id="GO:0008047">
    <property type="term" value="F:enzyme activator activity"/>
    <property type="evidence" value="ECO:0007669"/>
    <property type="project" value="TreeGrafter"/>
</dbReference>
<dbReference type="Gene3D" id="1.10.3710.10">
    <property type="entry name" value="DNA polymerase III clamp loader subunits, C-terminal domain"/>
    <property type="match status" value="1"/>
</dbReference>
<dbReference type="GO" id="GO:0017116">
    <property type="term" value="F:single-stranded DNA helicase activity"/>
    <property type="evidence" value="ECO:0007669"/>
    <property type="project" value="TreeGrafter"/>
</dbReference>
<dbReference type="InterPro" id="IPR051314">
    <property type="entry name" value="AAA_ATPase_RarA/MGS1/WRNIP1"/>
</dbReference>
<dbReference type="Gene3D" id="3.40.50.300">
    <property type="entry name" value="P-loop containing nucleotide triphosphate hydrolases"/>
    <property type="match status" value="1"/>
</dbReference>
<dbReference type="InterPro" id="IPR008921">
    <property type="entry name" value="DNA_pol3_clamp-load_cplx_C"/>
</dbReference>
<dbReference type="InterPro" id="IPR027417">
    <property type="entry name" value="P-loop_NTPase"/>
</dbReference>
<evidence type="ECO:0000313" key="9">
    <source>
        <dbReference type="Proteomes" id="UP000001589"/>
    </source>
</evidence>